<name>A0ABY6FY04_9MICO</name>
<sequence>MLTVEQPLVFVDTETTHLDVAIARAWEIALICRPFDAVDDSRDETTHLMVAGFGADALAAADPESLDKGGFHERYGPSSTATWVTEEQAAAVITSLTRPVDGRKVALVGSNPAYDAQVLAALLRRHGREPQWDYHTHDLVTWTYATFASSILERAQMPMSSYELSEMVNAAPPSESVRHTALGDALWVRSWWDQLMTGVVQ</sequence>
<evidence type="ECO:0000313" key="1">
    <source>
        <dbReference type="EMBL" id="UYG15792.1"/>
    </source>
</evidence>
<protein>
    <recommendedName>
        <fullName evidence="3">Exonuclease domain-containing protein</fullName>
    </recommendedName>
</protein>
<dbReference type="Gene3D" id="3.30.420.10">
    <property type="entry name" value="Ribonuclease H-like superfamily/Ribonuclease H"/>
    <property type="match status" value="1"/>
</dbReference>
<organism evidence="1 2">
    <name type="scientific">Brachybacterium huguangmaarense</name>
    <dbReference type="NCBI Taxonomy" id="1652028"/>
    <lineage>
        <taxon>Bacteria</taxon>
        <taxon>Bacillati</taxon>
        <taxon>Actinomycetota</taxon>
        <taxon>Actinomycetes</taxon>
        <taxon>Micrococcales</taxon>
        <taxon>Dermabacteraceae</taxon>
        <taxon>Brachybacterium</taxon>
    </lineage>
</organism>
<gene>
    <name evidence="1" type="ORF">BRM3_09050</name>
</gene>
<evidence type="ECO:0008006" key="3">
    <source>
        <dbReference type="Google" id="ProtNLM"/>
    </source>
</evidence>
<dbReference type="SUPFAM" id="SSF53098">
    <property type="entry name" value="Ribonuclease H-like"/>
    <property type="match status" value="1"/>
</dbReference>
<dbReference type="InterPro" id="IPR036397">
    <property type="entry name" value="RNaseH_sf"/>
</dbReference>
<reference evidence="1" key="1">
    <citation type="submission" date="2022-10" db="EMBL/GenBank/DDBJ databases">
        <title>Whole-Genome Sequencing of Brachybacterium huguangmaarense BRM-3, Isolated from Betula schmidtii.</title>
        <authorList>
            <person name="Haam D."/>
        </authorList>
    </citation>
    <scope>NUCLEOTIDE SEQUENCE</scope>
    <source>
        <strain evidence="1">BRM-3</strain>
    </source>
</reference>
<dbReference type="InterPro" id="IPR012337">
    <property type="entry name" value="RNaseH-like_sf"/>
</dbReference>
<keyword evidence="2" id="KW-1185">Reference proteome</keyword>
<dbReference type="Proteomes" id="UP001164305">
    <property type="component" value="Chromosome"/>
</dbReference>
<dbReference type="EMBL" id="CP107020">
    <property type="protein sequence ID" value="UYG15792.1"/>
    <property type="molecule type" value="Genomic_DNA"/>
</dbReference>
<proteinExistence type="predicted"/>
<accession>A0ABY6FY04</accession>
<dbReference type="RefSeq" id="WP_263593006.1">
    <property type="nucleotide sequence ID" value="NZ_CP107020.1"/>
</dbReference>
<evidence type="ECO:0000313" key="2">
    <source>
        <dbReference type="Proteomes" id="UP001164305"/>
    </source>
</evidence>